<dbReference type="InterPro" id="IPR001248">
    <property type="entry name" value="Pur-cyt_permease"/>
</dbReference>
<dbReference type="Gene3D" id="1.10.4160.10">
    <property type="entry name" value="Hydantoin permease"/>
    <property type="match status" value="1"/>
</dbReference>
<feature type="transmembrane region" description="Helical" evidence="6">
    <location>
        <begin position="265"/>
        <end position="283"/>
    </location>
</feature>
<organism evidence="7 8">
    <name type="scientific">Rhodofomes roseus</name>
    <dbReference type="NCBI Taxonomy" id="34475"/>
    <lineage>
        <taxon>Eukaryota</taxon>
        <taxon>Fungi</taxon>
        <taxon>Dikarya</taxon>
        <taxon>Basidiomycota</taxon>
        <taxon>Agaricomycotina</taxon>
        <taxon>Agaricomycetes</taxon>
        <taxon>Polyporales</taxon>
        <taxon>Rhodofomes</taxon>
    </lineage>
</organism>
<feature type="transmembrane region" description="Helical" evidence="6">
    <location>
        <begin position="107"/>
        <end position="129"/>
    </location>
</feature>
<dbReference type="InterPro" id="IPR045225">
    <property type="entry name" value="Uracil/uridine/allantoin_perm"/>
</dbReference>
<evidence type="ECO:0000256" key="3">
    <source>
        <dbReference type="ARBA" id="ARBA00022692"/>
    </source>
</evidence>
<dbReference type="EMBL" id="SEKV01000418">
    <property type="protein sequence ID" value="TFY57569.1"/>
    <property type="molecule type" value="Genomic_DNA"/>
</dbReference>
<dbReference type="AlphaFoldDB" id="A0A4Y9Y9R5"/>
<feature type="transmembrane region" description="Helical" evidence="6">
    <location>
        <begin position="462"/>
        <end position="486"/>
    </location>
</feature>
<feature type="transmembrane region" description="Helical" evidence="6">
    <location>
        <begin position="307"/>
        <end position="329"/>
    </location>
</feature>
<comment type="similarity">
    <text evidence="2">Belongs to the purine-cytosine permease (2.A.39) family.</text>
</comment>
<keyword evidence="3 6" id="KW-0812">Transmembrane</keyword>
<evidence type="ECO:0000313" key="7">
    <source>
        <dbReference type="EMBL" id="TFY57569.1"/>
    </source>
</evidence>
<sequence>MTSRLTRCCCRAPAIGFVLAYCPWPSRIKRSPNALHHAHSINGRREGRRAYEARRARARVGPRLRHAFDSKEAFLAYIHTEGNTHQAHSWINEDLKPSPPAQVNWRWYNFCIFWFGMGFGNWTLGSSLVDSGLSWWQATICVWIAAAVAGTCMALNSRAAANYHVGYPVILRTCFGMYGHYWPVLARGVCACLWVSVITFQGGAFISTMINCVVGNGWNNLSVSFPESVGCTVQRFVGFLIFWAFVLPFCSLRPTRLKWLYNFKAWILPPSVLGLLIYCLVQSKGKLASTAALAGTDASKLPKGATLAWLMVSSINSCMGNWSTFIANMPDFSRYSNSPNAVLWTHVLFVPFPAAIGGMIGIFGTAALQQAWGITLWNQWDVYDAMLEHSFTGPMRFFVFLLAFCSLLFNFGSLLGANLLPFGSDITALFPTVFNISRGMWFCGTIALALQPWKILASSNGFLAFLGGYGIFMGPAAAIMITDYWFVRRGNIAIMDAYSSEKGATYMYSHGFNLNACVAYFCGMMLPFVGFVGTFGLSVPENATKIDELGWYVSAVTAGVLYVIICKIRPLSNIDPSMPFEQMAHEFAEQRAIDERARLAGEEASVETDEKVVEDGGKEEYDVAVLEV</sequence>
<dbReference type="Pfam" id="PF02133">
    <property type="entry name" value="Transp_cyt_pur"/>
    <property type="match status" value="1"/>
</dbReference>
<feature type="transmembrane region" description="Helical" evidence="6">
    <location>
        <begin position="397"/>
        <end position="417"/>
    </location>
</feature>
<feature type="transmembrane region" description="Helical" evidence="6">
    <location>
        <begin position="236"/>
        <end position="253"/>
    </location>
</feature>
<evidence type="ECO:0000313" key="8">
    <source>
        <dbReference type="Proteomes" id="UP000298390"/>
    </source>
</evidence>
<feature type="transmembrane region" description="Helical" evidence="6">
    <location>
        <begin position="429"/>
        <end position="450"/>
    </location>
</feature>
<reference evidence="7 8" key="1">
    <citation type="submission" date="2019-01" db="EMBL/GenBank/DDBJ databases">
        <title>Genome sequencing of the rare red list fungi Fomitopsis rosea.</title>
        <authorList>
            <person name="Buettner E."/>
            <person name="Kellner H."/>
        </authorList>
    </citation>
    <scope>NUCLEOTIDE SEQUENCE [LARGE SCALE GENOMIC DNA]</scope>
    <source>
        <strain evidence="7 8">DSM 105464</strain>
    </source>
</reference>
<evidence type="ECO:0000256" key="6">
    <source>
        <dbReference type="SAM" id="Phobius"/>
    </source>
</evidence>
<accession>A0A4Y9Y9R5</accession>
<keyword evidence="5 6" id="KW-0472">Membrane</keyword>
<comment type="caution">
    <text evidence="7">The sequence shown here is derived from an EMBL/GenBank/DDBJ whole genome shotgun (WGS) entry which is preliminary data.</text>
</comment>
<gene>
    <name evidence="7" type="ORF">EVJ58_g6938</name>
</gene>
<evidence type="ECO:0000256" key="2">
    <source>
        <dbReference type="ARBA" id="ARBA00008974"/>
    </source>
</evidence>
<feature type="transmembrane region" description="Helical" evidence="6">
    <location>
        <begin position="341"/>
        <end position="368"/>
    </location>
</feature>
<dbReference type="GO" id="GO:0015205">
    <property type="term" value="F:nucleobase transmembrane transporter activity"/>
    <property type="evidence" value="ECO:0007669"/>
    <property type="project" value="TreeGrafter"/>
</dbReference>
<evidence type="ECO:0000256" key="4">
    <source>
        <dbReference type="ARBA" id="ARBA00022989"/>
    </source>
</evidence>
<evidence type="ECO:0000256" key="5">
    <source>
        <dbReference type="ARBA" id="ARBA00023136"/>
    </source>
</evidence>
<dbReference type="Proteomes" id="UP000298390">
    <property type="component" value="Unassembled WGS sequence"/>
</dbReference>
<evidence type="ECO:0000256" key="1">
    <source>
        <dbReference type="ARBA" id="ARBA00004141"/>
    </source>
</evidence>
<feature type="transmembrane region" description="Helical" evidence="6">
    <location>
        <begin position="517"/>
        <end position="537"/>
    </location>
</feature>
<proteinExistence type="inferred from homology"/>
<protein>
    <recommendedName>
        <fullName evidence="9">NCS1 family nucleobase:cation symporter-1</fullName>
    </recommendedName>
</protein>
<dbReference type="PANTHER" id="PTHR30618:SF0">
    <property type="entry name" value="PURINE-URACIL PERMEASE NCS1"/>
    <property type="match status" value="1"/>
</dbReference>
<name>A0A4Y9Y9R5_9APHY</name>
<dbReference type="GO" id="GO:0005886">
    <property type="term" value="C:plasma membrane"/>
    <property type="evidence" value="ECO:0007669"/>
    <property type="project" value="TreeGrafter"/>
</dbReference>
<feature type="transmembrane region" description="Helical" evidence="6">
    <location>
        <begin position="135"/>
        <end position="155"/>
    </location>
</feature>
<keyword evidence="4 6" id="KW-1133">Transmembrane helix</keyword>
<evidence type="ECO:0008006" key="9">
    <source>
        <dbReference type="Google" id="ProtNLM"/>
    </source>
</evidence>
<feature type="transmembrane region" description="Helical" evidence="6">
    <location>
        <begin position="549"/>
        <end position="568"/>
    </location>
</feature>
<comment type="subcellular location">
    <subcellularLocation>
        <location evidence="1">Membrane</location>
        <topology evidence="1">Multi-pass membrane protein</topology>
    </subcellularLocation>
</comment>
<dbReference type="PANTHER" id="PTHR30618">
    <property type="entry name" value="NCS1 FAMILY PURINE/PYRIMIDINE TRANSPORTER"/>
    <property type="match status" value="1"/>
</dbReference>